<dbReference type="PROSITE" id="PS50089">
    <property type="entry name" value="ZF_RING_2"/>
    <property type="match status" value="1"/>
</dbReference>
<dbReference type="GO" id="GO:0008270">
    <property type="term" value="F:zinc ion binding"/>
    <property type="evidence" value="ECO:0007669"/>
    <property type="project" value="UniProtKB-KW"/>
</dbReference>
<keyword evidence="1" id="KW-0862">Zinc</keyword>
<dbReference type="Gene3D" id="3.30.40.10">
    <property type="entry name" value="Zinc/RING finger domain, C3HC4 (zinc finger)"/>
    <property type="match status" value="1"/>
</dbReference>
<keyword evidence="1" id="KW-0863">Zinc-finger</keyword>
<dbReference type="GO" id="GO:0016567">
    <property type="term" value="P:protein ubiquitination"/>
    <property type="evidence" value="ECO:0007669"/>
    <property type="project" value="TreeGrafter"/>
</dbReference>
<keyword evidence="1" id="KW-0479">Metal-binding</keyword>
<dbReference type="InterPro" id="IPR001841">
    <property type="entry name" value="Znf_RING"/>
</dbReference>
<keyword evidence="4" id="KW-1185">Reference proteome</keyword>
<dbReference type="InterPro" id="IPR013083">
    <property type="entry name" value="Znf_RING/FYVE/PHD"/>
</dbReference>
<dbReference type="SMART" id="SM00184">
    <property type="entry name" value="RING"/>
    <property type="match status" value="1"/>
</dbReference>
<dbReference type="OMA" id="PEREDEC"/>
<evidence type="ECO:0000313" key="3">
    <source>
        <dbReference type="EnsemblPlants" id="AUR62024183-RA:cds"/>
    </source>
</evidence>
<dbReference type="GO" id="GO:0061630">
    <property type="term" value="F:ubiquitin protein ligase activity"/>
    <property type="evidence" value="ECO:0007669"/>
    <property type="project" value="TreeGrafter"/>
</dbReference>
<proteinExistence type="predicted"/>
<dbReference type="Proteomes" id="UP000596660">
    <property type="component" value="Unplaced"/>
</dbReference>
<dbReference type="PANTHER" id="PTHR15315">
    <property type="entry name" value="RING FINGER PROTEIN 41, 151"/>
    <property type="match status" value="1"/>
</dbReference>
<evidence type="ECO:0000256" key="1">
    <source>
        <dbReference type="PROSITE-ProRule" id="PRU00175"/>
    </source>
</evidence>
<feature type="domain" description="RING-type" evidence="2">
    <location>
        <begin position="208"/>
        <end position="246"/>
    </location>
</feature>
<protein>
    <recommendedName>
        <fullName evidence="2">RING-type domain-containing protein</fullName>
    </recommendedName>
</protein>
<sequence>MRWSVGAWASPERVRKAGGAGGGRCRVGLRLETVSVYFSSHKILVKRFKTGLMWQKQPSKSSYRESIKALEADIQHANNLAASLPRDYCGDSVQMRLSYSPLAPFFIYLIELMDYSCTDALPNFLGLHQILVYKVYVDGMPTMSSQEKKASLREFYAVIYPSLRLLEGNLIELEEGSKKSRSSDNMSRKRLDDKWKLPDIDSERDDECGICMEPGTKMVLPTCGHSLCISCFHDWSSRSRSCPFCRGSLKRVTSKDLWVLTNNHEVVDSITIARENLTRFYLYIDSLPLATPDTHFFVYSTAVCVQTSEEALDVQVVEDCLLQKIRTLPGRGICNLV</sequence>
<organism evidence="3 4">
    <name type="scientific">Chenopodium quinoa</name>
    <name type="common">Quinoa</name>
    <dbReference type="NCBI Taxonomy" id="63459"/>
    <lineage>
        <taxon>Eukaryota</taxon>
        <taxon>Viridiplantae</taxon>
        <taxon>Streptophyta</taxon>
        <taxon>Embryophyta</taxon>
        <taxon>Tracheophyta</taxon>
        <taxon>Spermatophyta</taxon>
        <taxon>Magnoliopsida</taxon>
        <taxon>eudicotyledons</taxon>
        <taxon>Gunneridae</taxon>
        <taxon>Pentapetalae</taxon>
        <taxon>Caryophyllales</taxon>
        <taxon>Chenopodiaceae</taxon>
        <taxon>Chenopodioideae</taxon>
        <taxon>Atripliceae</taxon>
        <taxon>Chenopodium</taxon>
    </lineage>
</organism>
<dbReference type="FunFam" id="3.30.40.10:FF:000660">
    <property type="entry name" value="RING/U-box superfamily protein"/>
    <property type="match status" value="1"/>
</dbReference>
<name>A0A803M6W0_CHEQI</name>
<reference evidence="3" key="2">
    <citation type="submission" date="2021-03" db="UniProtKB">
        <authorList>
            <consortium name="EnsemblPlants"/>
        </authorList>
    </citation>
    <scope>IDENTIFICATION</scope>
</reference>
<dbReference type="PANTHER" id="PTHR15315:SF22">
    <property type="entry name" value="OS01G0905700 PROTEIN"/>
    <property type="match status" value="1"/>
</dbReference>
<reference evidence="3" key="1">
    <citation type="journal article" date="2017" name="Nature">
        <title>The genome of Chenopodium quinoa.</title>
        <authorList>
            <person name="Jarvis D.E."/>
            <person name="Ho Y.S."/>
            <person name="Lightfoot D.J."/>
            <person name="Schmoeckel S.M."/>
            <person name="Li B."/>
            <person name="Borm T.J.A."/>
            <person name="Ohyanagi H."/>
            <person name="Mineta K."/>
            <person name="Michell C.T."/>
            <person name="Saber N."/>
            <person name="Kharbatia N.M."/>
            <person name="Rupper R.R."/>
            <person name="Sharp A.R."/>
            <person name="Dally N."/>
            <person name="Boughton B.A."/>
            <person name="Woo Y.H."/>
            <person name="Gao G."/>
            <person name="Schijlen E.G.W.M."/>
            <person name="Guo X."/>
            <person name="Momin A.A."/>
            <person name="Negrao S."/>
            <person name="Al-Babili S."/>
            <person name="Gehring C."/>
            <person name="Roessner U."/>
            <person name="Jung C."/>
            <person name="Murphy K."/>
            <person name="Arold S.T."/>
            <person name="Gojobori T."/>
            <person name="van der Linden C.G."/>
            <person name="van Loo E.N."/>
            <person name="Jellen E.N."/>
            <person name="Maughan P.J."/>
            <person name="Tester M."/>
        </authorList>
    </citation>
    <scope>NUCLEOTIDE SEQUENCE [LARGE SCALE GENOMIC DNA]</scope>
    <source>
        <strain evidence="3">cv. PI 614886</strain>
    </source>
</reference>
<evidence type="ECO:0000259" key="2">
    <source>
        <dbReference type="PROSITE" id="PS50089"/>
    </source>
</evidence>
<dbReference type="EnsemblPlants" id="AUR62024183-RA">
    <property type="protein sequence ID" value="AUR62024183-RA:cds"/>
    <property type="gene ID" value="AUR62024183"/>
</dbReference>
<dbReference type="Gramene" id="AUR62024183-RA">
    <property type="protein sequence ID" value="AUR62024183-RA:cds"/>
    <property type="gene ID" value="AUR62024183"/>
</dbReference>
<accession>A0A803M6W0</accession>
<dbReference type="Pfam" id="PF13920">
    <property type="entry name" value="zf-C3HC4_3"/>
    <property type="match status" value="1"/>
</dbReference>
<evidence type="ECO:0000313" key="4">
    <source>
        <dbReference type="Proteomes" id="UP000596660"/>
    </source>
</evidence>
<dbReference type="AlphaFoldDB" id="A0A803M6W0"/>
<dbReference type="SUPFAM" id="SSF57850">
    <property type="entry name" value="RING/U-box"/>
    <property type="match status" value="1"/>
</dbReference>